<dbReference type="OrthoDB" id="1692427at2759"/>
<dbReference type="GO" id="GO:0046983">
    <property type="term" value="F:protein dimerization activity"/>
    <property type="evidence" value="ECO:0007669"/>
    <property type="project" value="InterPro"/>
</dbReference>
<dbReference type="SUPFAM" id="SSF53098">
    <property type="entry name" value="Ribonuclease H-like"/>
    <property type="match status" value="1"/>
</dbReference>
<proteinExistence type="predicted"/>
<dbReference type="Pfam" id="PF05699">
    <property type="entry name" value="Dimer_Tnp_hAT"/>
    <property type="match status" value="1"/>
</dbReference>
<feature type="compositionally biased region" description="Low complexity" evidence="1">
    <location>
        <begin position="40"/>
        <end position="60"/>
    </location>
</feature>
<feature type="compositionally biased region" description="Acidic residues" evidence="1">
    <location>
        <begin position="70"/>
        <end position="81"/>
    </location>
</feature>
<dbReference type="STRING" id="35608.A0A2U1PUU2"/>
<accession>A0A2U1PUU2</accession>
<evidence type="ECO:0000313" key="4">
    <source>
        <dbReference type="Proteomes" id="UP000245207"/>
    </source>
</evidence>
<keyword evidence="4" id="KW-1185">Reference proteome</keyword>
<evidence type="ECO:0000256" key="1">
    <source>
        <dbReference type="SAM" id="MobiDB-lite"/>
    </source>
</evidence>
<dbReference type="PANTHER" id="PTHR45749:SF35">
    <property type="entry name" value="AC-LIKE TRANSPOSASE-RELATED"/>
    <property type="match status" value="1"/>
</dbReference>
<name>A0A2U1PUU2_ARTAN</name>
<dbReference type="InterPro" id="IPR025398">
    <property type="entry name" value="DUF4371"/>
</dbReference>
<evidence type="ECO:0000259" key="2">
    <source>
        <dbReference type="SMART" id="SM00597"/>
    </source>
</evidence>
<reference evidence="3 4" key="1">
    <citation type="journal article" date="2018" name="Mol. Plant">
        <title>The genome of Artemisia annua provides insight into the evolution of Asteraceae family and artemisinin biosynthesis.</title>
        <authorList>
            <person name="Shen Q."/>
            <person name="Zhang L."/>
            <person name="Liao Z."/>
            <person name="Wang S."/>
            <person name="Yan T."/>
            <person name="Shi P."/>
            <person name="Liu M."/>
            <person name="Fu X."/>
            <person name="Pan Q."/>
            <person name="Wang Y."/>
            <person name="Lv Z."/>
            <person name="Lu X."/>
            <person name="Zhang F."/>
            <person name="Jiang W."/>
            <person name="Ma Y."/>
            <person name="Chen M."/>
            <person name="Hao X."/>
            <person name="Li L."/>
            <person name="Tang Y."/>
            <person name="Lv G."/>
            <person name="Zhou Y."/>
            <person name="Sun X."/>
            <person name="Brodelius P.E."/>
            <person name="Rose J.K.C."/>
            <person name="Tang K."/>
        </authorList>
    </citation>
    <scope>NUCLEOTIDE SEQUENCE [LARGE SCALE GENOMIC DNA]</scope>
    <source>
        <strain evidence="4">cv. Huhao1</strain>
        <tissue evidence="3">Leaf</tissue>
    </source>
</reference>
<dbReference type="SMART" id="SM00597">
    <property type="entry name" value="ZnF_TTF"/>
    <property type="match status" value="1"/>
</dbReference>
<gene>
    <name evidence="3" type="ORF">CTI12_AA110390</name>
</gene>
<evidence type="ECO:0000313" key="3">
    <source>
        <dbReference type="EMBL" id="PWA89487.1"/>
    </source>
</evidence>
<dbReference type="InterPro" id="IPR006580">
    <property type="entry name" value="Znf_TTF"/>
</dbReference>
<organism evidence="3 4">
    <name type="scientific">Artemisia annua</name>
    <name type="common">Sweet wormwood</name>
    <dbReference type="NCBI Taxonomy" id="35608"/>
    <lineage>
        <taxon>Eukaryota</taxon>
        <taxon>Viridiplantae</taxon>
        <taxon>Streptophyta</taxon>
        <taxon>Embryophyta</taxon>
        <taxon>Tracheophyta</taxon>
        <taxon>Spermatophyta</taxon>
        <taxon>Magnoliopsida</taxon>
        <taxon>eudicotyledons</taxon>
        <taxon>Gunneridae</taxon>
        <taxon>Pentapetalae</taxon>
        <taxon>asterids</taxon>
        <taxon>campanulids</taxon>
        <taxon>Asterales</taxon>
        <taxon>Asteraceae</taxon>
        <taxon>Asteroideae</taxon>
        <taxon>Anthemideae</taxon>
        <taxon>Artemisiinae</taxon>
        <taxon>Artemisia</taxon>
    </lineage>
</organism>
<dbReference type="PANTHER" id="PTHR45749">
    <property type="match status" value="1"/>
</dbReference>
<feature type="domain" description="TTF-type" evidence="2">
    <location>
        <begin position="167"/>
        <end position="255"/>
    </location>
</feature>
<sequence length="863" mass="99776">MLRRPQPSGAQNRKRKQKELESNKAQFGSLEQFVVRQKKNNNNNGEENIESNENPINNENSKSDDANVNENDDVDVNENDDVDVNESLPKVNDDIDVNENEDVNVDEDHVEKIDESLPKVNYNIFDVRVWDGLRSNMKDELVTKWPFRETNIDYPKDKAGRHFSSEFYVRKLRNGDSIDRKWLVYSKELDKVFCFCCKLFKTAISKSQLSNVGTNDWKHLSVALKKHENSSEHMVNFRTWSELRIRLSTNQTIDKDLQELIKRDTEHWKEVLIRIIAVVKCLAEYDVPFRGTNEKLYTKSNGNFLGIIQMIAEFDPIMKEHFRRILDKETHYHYLSHKIQNELIEMLAADVKNAIIKKIKEAKYYSVILDCTPDVSRQEQMTLIIRCVDVSCTPIKVEEFFLEFLVVEDTTGLGLFNVLQDVLKSLDLDIKYVRGQGYDNGSNMKGKHQGVQKRLLDINPRAFYMPCGCHCLNLVLCDMANSCQKAKTFFGTCQAIYTVFSSSTKRWSVLLEYIDELTLKSLCATRWESHIESVKAIKTQVSKIKKALLKLSKVSDDGLVCRTAESLVNGELSSFEFVLSLVIWYDILYKINLVSKKLQSSDMLLDVALKNLEGLVSYFEKYRETGLDDAISEAKLIAETIDIEPEFTIKRVPCRKKQFDEIPNTEREQQSAKDQFRTDYFLILVDMALTQLNSRFEQMKNFESIFGFMFDASKLAYLDDDNLKECCLNLESALTSGEDCDIDGNDLFMELQILQVMLPNGAYNGERPWSSIEIMEFTKKMDMFPNILLAYKILLTIPVTVASAERSFSKLKILKSYLRSTMSQERLNGLAILSIESSFLANVDYDKIIDEFASRNARRHRFR</sequence>
<dbReference type="Proteomes" id="UP000245207">
    <property type="component" value="Unassembled WGS sequence"/>
</dbReference>
<feature type="region of interest" description="Disordered" evidence="1">
    <location>
        <begin position="1"/>
        <end position="81"/>
    </location>
</feature>
<dbReference type="InterPro" id="IPR012337">
    <property type="entry name" value="RNaseH-like_sf"/>
</dbReference>
<dbReference type="AlphaFoldDB" id="A0A2U1PUU2"/>
<dbReference type="InterPro" id="IPR008906">
    <property type="entry name" value="HATC_C_dom"/>
</dbReference>
<comment type="caution">
    <text evidence="3">The sequence shown here is derived from an EMBL/GenBank/DDBJ whole genome shotgun (WGS) entry which is preliminary data.</text>
</comment>
<dbReference type="Pfam" id="PF14291">
    <property type="entry name" value="DUF4371"/>
    <property type="match status" value="1"/>
</dbReference>
<protein>
    <submittedName>
        <fullName evidence="3">Zinc finger MYM-type protein 1</fullName>
    </submittedName>
</protein>
<dbReference type="EMBL" id="PKPP01000711">
    <property type="protein sequence ID" value="PWA89487.1"/>
    <property type="molecule type" value="Genomic_DNA"/>
</dbReference>